<dbReference type="NCBIfam" id="NF012200">
    <property type="entry name" value="choice_anch_D"/>
    <property type="match status" value="1"/>
</dbReference>
<dbReference type="InterPro" id="IPR056310">
    <property type="entry name" value="Ig-CFAP74_4th"/>
</dbReference>
<comment type="caution">
    <text evidence="9">The sequence shown here is derived from an EMBL/GenBank/DDBJ whole genome shotgun (WGS) entry which is preliminary data.</text>
</comment>
<dbReference type="Pfam" id="PF15780">
    <property type="entry name" value="ASH"/>
    <property type="match status" value="1"/>
</dbReference>
<feature type="domain" description="CFAP74 second Ig-like" evidence="6">
    <location>
        <begin position="624"/>
        <end position="852"/>
    </location>
</feature>
<evidence type="ECO:0000259" key="5">
    <source>
        <dbReference type="Pfam" id="PF15780"/>
    </source>
</evidence>
<feature type="compositionally biased region" description="Acidic residues" evidence="4">
    <location>
        <begin position="1"/>
        <end position="40"/>
    </location>
</feature>
<evidence type="ECO:0000313" key="9">
    <source>
        <dbReference type="EMBL" id="KAK7093572.1"/>
    </source>
</evidence>
<feature type="domain" description="CFAP74 third Ig-like" evidence="7">
    <location>
        <begin position="854"/>
        <end position="966"/>
    </location>
</feature>
<protein>
    <recommendedName>
        <fullName evidence="11">Cilia- and flagella-associated protein 74</fullName>
    </recommendedName>
</protein>
<keyword evidence="10" id="KW-1185">Reference proteome</keyword>
<evidence type="ECO:0000256" key="4">
    <source>
        <dbReference type="SAM" id="MobiDB-lite"/>
    </source>
</evidence>
<sequence>MAEDMDFMMDDDDGILDYDDGDDLDFSTDNEEEEEDEESIIEPPAYPQTPEEKVTWQEQIRMIHLRSHLNKMAEKVKHANYIVDKTREELKKSRAHMHHLESERDSIFMQIQQQESDGNQSSVYRLRATHEKFCKELEEEQKIECKILERVDQAEYDLAFVEVERGKFILAEDDLLRQEHQLAKGKTRAALDRFQKEKSLASLAHKTRITDTLRITETAKDQAQRHQQALEDATRSHERANKYLQKTLDKMQLRQQQAEGKYQAEMQRKMDMLVKLKVDISSNRENLKAIRARDKAAENAMRQAKEEERRRILAEGGNPDQVMLIRKRLSAQKKQRKQIETVQTQREMEIMNRILTEEKSMRKRKKLHPQLWKEPTLENSLRVAPQKPMPVKFFEDYVKRTTGAGPTSTKPLLRSVTADEDEKQDEEKDFVEDPFPRRHSTDSSDSDRDEAEVENLAKPEFEGLWEQHKPYKPPKDLASVAGPPGSSKMDKEILQKTLQKHRQGIIVKQVAAGKEFSGCPFYSKPDIIHFKDFDVGSSYKKRVVLTNVSYSINYCKYLDITERLKDFIKIEFNPPGQMSAGMTCEMMVTFKPMINEDLIGEVNFLSQTGPFSIPLHCTTKKCDLQLDVNMIDFGTTVIGEMMKRSFTLSNRGALGTKFDFFKVTGMKQRTLTTAATSLDRLTTESMRGVSPDSEMVTDKPTEKSKQGGSTIEKPGDLKKRSQDDLQKIPEAPGEGGLSDSQQAEGSEITDLGLATMDVPTDRPGGSEQKADQELGDAISPDLAVSEVDDYNLDGMRMGPLVTGEIGPFSSVRLDIIWQPTIPGKVDSEFLVTFADPLSEGLSVRTMANAIDVPVWMERQTVDLKICLFDRLYQDTVVVNNRATTALRLKFEVCKELRNHLEILPKTGYIQAQSQFSAQLKFLPRKSLFEEAERYFDGDTGVLEAPMIISVANQTAPVPFTVNAVVTTSDLEFDVKDIDFGYCTVYESVRSVIKLTNKSILPQQFGFVGLPEYVEVQPNDGFGTLLPLETIELDVIFSPNKAFDYKFELVCKSLINRDFKISCVGVGVLPPLQLSNQVVHFAATALYDVSSAAVHVINHHTSSNEFTHPVPRIGTKGEICPVGPTSFEFVVPKGVPLTITPAVGTIEAGKKSRIQLRFTPKLSEDEIRQEAVRLATKMEAARAEKEYEEALKKEKELADQAQKAALAKGGKQQKGSQSSPGKGKGGKQSGSQPAGSGSSTVSKPRLITPPDPNAIAKESPEFKAAICSLLPQFKGSFRTIVIPCYVATGATGNPGDLPYSIHNTLYLEVHCPVVKPELVVISDNGNNTIHFGEVSIGQHSSRSITLQNISEKAVELRSSIVNTAGPFLMLNALRVLDPGATHTMNISFTPNGGRVFRESLEIRTDTSVLHLTLAGHGVSPLVNLSVENNLFDLGAVLVNEYCEKIFKMENTSSLAIDYVIKLDSLSAWRHDKAQALPHFVKPQSSVKNFVGAQNFNGRSVFDFVPSEGSIPAGETKEIMVTFAPDHESPYYSDGVHIELFSEEESHFFQVCGQARTHVMFMEGGDPLYPDIESLSVAPTVTKGEEDSKISHTTHMLFTMKSHMKDEAFLPATRDVLVCCVRTMALSQKKNGEFQFENLQPLTQKGFTVDPQKGMTEAGAKKAVTITWTPPQGHDPGKTVEETMLVTLKGDVTEQYQLMLRAMVVSE</sequence>
<feature type="domain" description="CFAP74 fourth Ig-like" evidence="8">
    <location>
        <begin position="972"/>
        <end position="1066"/>
    </location>
</feature>
<dbReference type="InterPro" id="IPR056307">
    <property type="entry name" value="Ig-CFAP74_3rd"/>
</dbReference>
<feature type="compositionally biased region" description="Basic and acidic residues" evidence="4">
    <location>
        <begin position="696"/>
        <end position="705"/>
    </location>
</feature>
<dbReference type="Gene3D" id="2.60.40.10">
    <property type="entry name" value="Immunoglobulins"/>
    <property type="match status" value="4"/>
</dbReference>
<proteinExistence type="predicted"/>
<dbReference type="PANTHER" id="PTHR22538">
    <property type="entry name" value="CILIA- AND FLAGELLA-ASSOCIATED PROTEIN 74"/>
    <property type="match status" value="1"/>
</dbReference>
<organism evidence="9 10">
    <name type="scientific">Littorina saxatilis</name>
    <dbReference type="NCBI Taxonomy" id="31220"/>
    <lineage>
        <taxon>Eukaryota</taxon>
        <taxon>Metazoa</taxon>
        <taxon>Spiralia</taxon>
        <taxon>Lophotrochozoa</taxon>
        <taxon>Mollusca</taxon>
        <taxon>Gastropoda</taxon>
        <taxon>Caenogastropoda</taxon>
        <taxon>Littorinimorpha</taxon>
        <taxon>Littorinoidea</taxon>
        <taxon>Littorinidae</taxon>
        <taxon>Littorina</taxon>
    </lineage>
</organism>
<gene>
    <name evidence="9" type="ORF">V1264_007298</name>
</gene>
<feature type="domain" description="Abnormal spindle-like microcephaly-associated protein ASH" evidence="5">
    <location>
        <begin position="1323"/>
        <end position="1406"/>
    </location>
</feature>
<dbReference type="PANTHER" id="PTHR22538:SF0">
    <property type="entry name" value="CILIA- AND FLAGELLA-ASSOCIATED PROTEIN 74"/>
    <property type="match status" value="1"/>
</dbReference>
<evidence type="ECO:0000256" key="2">
    <source>
        <dbReference type="ARBA" id="ARBA00022490"/>
    </source>
</evidence>
<evidence type="ECO:0000313" key="10">
    <source>
        <dbReference type="Proteomes" id="UP001374579"/>
    </source>
</evidence>
<reference evidence="9 10" key="1">
    <citation type="submission" date="2024-02" db="EMBL/GenBank/DDBJ databases">
        <title>Chromosome-scale genome assembly of the rough periwinkle Littorina saxatilis.</title>
        <authorList>
            <person name="De Jode A."/>
            <person name="Faria R."/>
            <person name="Formenti G."/>
            <person name="Sims Y."/>
            <person name="Smith T.P."/>
            <person name="Tracey A."/>
            <person name="Wood J.M.D."/>
            <person name="Zagrodzka Z.B."/>
            <person name="Johannesson K."/>
            <person name="Butlin R.K."/>
            <person name="Leder E.H."/>
        </authorList>
    </citation>
    <scope>NUCLEOTIDE SEQUENCE [LARGE SCALE GENOMIC DNA]</scope>
    <source>
        <strain evidence="9">Snail1</strain>
        <tissue evidence="9">Muscle</tissue>
    </source>
</reference>
<feature type="region of interest" description="Disordered" evidence="4">
    <location>
        <begin position="1"/>
        <end position="50"/>
    </location>
</feature>
<evidence type="ECO:0000256" key="3">
    <source>
        <dbReference type="SAM" id="Coils"/>
    </source>
</evidence>
<dbReference type="Pfam" id="PF24770">
    <property type="entry name" value="Ig-CFAP74_2"/>
    <property type="match status" value="1"/>
</dbReference>
<dbReference type="EMBL" id="JBAMIC010000019">
    <property type="protein sequence ID" value="KAK7093572.1"/>
    <property type="molecule type" value="Genomic_DNA"/>
</dbReference>
<keyword evidence="2" id="KW-0963">Cytoplasm</keyword>
<feature type="region of interest" description="Disordered" evidence="4">
    <location>
        <begin position="1199"/>
        <end position="1254"/>
    </location>
</feature>
<evidence type="ECO:0000259" key="7">
    <source>
        <dbReference type="Pfam" id="PF24778"/>
    </source>
</evidence>
<evidence type="ECO:0008006" key="11">
    <source>
        <dbReference type="Google" id="ProtNLM"/>
    </source>
</evidence>
<feature type="coiled-coil region" evidence="3">
    <location>
        <begin position="216"/>
        <end position="310"/>
    </location>
</feature>
<dbReference type="Pfam" id="PF24798">
    <property type="entry name" value="Ig-CFAP74_4th"/>
    <property type="match status" value="1"/>
</dbReference>
<keyword evidence="3" id="KW-0175">Coiled coil</keyword>
<feature type="compositionally biased region" description="Acidic residues" evidence="4">
    <location>
        <begin position="418"/>
        <end position="432"/>
    </location>
</feature>
<dbReference type="InterPro" id="IPR031549">
    <property type="entry name" value="ASH"/>
</dbReference>
<feature type="region of interest" description="Disordered" evidence="4">
    <location>
        <begin position="401"/>
        <end position="454"/>
    </location>
</feature>
<feature type="compositionally biased region" description="Low complexity" evidence="4">
    <location>
        <begin position="1199"/>
        <end position="1220"/>
    </location>
</feature>
<dbReference type="Pfam" id="PF24778">
    <property type="entry name" value="Ig-CFAP74_3rd"/>
    <property type="match status" value="1"/>
</dbReference>
<accession>A0AAN9G3M4</accession>
<comment type="subcellular location">
    <subcellularLocation>
        <location evidence="1">Cytoplasm</location>
    </subcellularLocation>
</comment>
<dbReference type="InterPro" id="IPR056306">
    <property type="entry name" value="Ig-CFAP74_2nd"/>
</dbReference>
<dbReference type="Pfam" id="PF24771">
    <property type="entry name" value="Ig_CFAP74_1st"/>
    <property type="match status" value="1"/>
</dbReference>
<evidence type="ECO:0000259" key="8">
    <source>
        <dbReference type="Pfam" id="PF24798"/>
    </source>
</evidence>
<feature type="region of interest" description="Disordered" evidence="4">
    <location>
        <begin position="677"/>
        <end position="778"/>
    </location>
</feature>
<feature type="compositionally biased region" description="Low complexity" evidence="4">
    <location>
        <begin position="1228"/>
        <end position="1238"/>
    </location>
</feature>
<dbReference type="Proteomes" id="UP001374579">
    <property type="component" value="Unassembled WGS sequence"/>
</dbReference>
<feature type="compositionally biased region" description="Basic and acidic residues" evidence="4">
    <location>
        <begin position="713"/>
        <end position="727"/>
    </location>
</feature>
<dbReference type="InterPro" id="IPR013783">
    <property type="entry name" value="Ig-like_fold"/>
</dbReference>
<evidence type="ECO:0000256" key="1">
    <source>
        <dbReference type="ARBA" id="ARBA00004496"/>
    </source>
</evidence>
<name>A0AAN9G3M4_9CAEN</name>
<dbReference type="GO" id="GO:0005737">
    <property type="term" value="C:cytoplasm"/>
    <property type="evidence" value="ECO:0007669"/>
    <property type="project" value="UniProtKB-SubCell"/>
</dbReference>
<feature type="compositionally biased region" description="Basic and acidic residues" evidence="4">
    <location>
        <begin position="434"/>
        <end position="446"/>
    </location>
</feature>
<evidence type="ECO:0000259" key="6">
    <source>
        <dbReference type="Pfam" id="PF24770"/>
    </source>
</evidence>